<reference evidence="1" key="1">
    <citation type="journal article" date="2015" name="Nature">
        <title>Complex archaea that bridge the gap between prokaryotes and eukaryotes.</title>
        <authorList>
            <person name="Spang A."/>
            <person name="Saw J.H."/>
            <person name="Jorgensen S.L."/>
            <person name="Zaremba-Niedzwiedzka K."/>
            <person name="Martijn J."/>
            <person name="Lind A.E."/>
            <person name="van Eijk R."/>
            <person name="Schleper C."/>
            <person name="Guy L."/>
            <person name="Ettema T.J."/>
        </authorList>
    </citation>
    <scope>NUCLEOTIDE SEQUENCE</scope>
</reference>
<dbReference type="Gene3D" id="3.40.50.1000">
    <property type="entry name" value="HAD superfamily/HAD-like"/>
    <property type="match status" value="1"/>
</dbReference>
<dbReference type="EMBL" id="LAZR01000351">
    <property type="protein sequence ID" value="KKN73037.1"/>
    <property type="molecule type" value="Genomic_DNA"/>
</dbReference>
<accession>A0A0F9TDP1</accession>
<name>A0A0F9TDP1_9ZZZZ</name>
<dbReference type="InterPro" id="IPR006439">
    <property type="entry name" value="HAD-SF_hydro_IA"/>
</dbReference>
<dbReference type="InterPro" id="IPR036412">
    <property type="entry name" value="HAD-like_sf"/>
</dbReference>
<evidence type="ECO:0008006" key="2">
    <source>
        <dbReference type="Google" id="ProtNLM"/>
    </source>
</evidence>
<dbReference type="InterPro" id="IPR023214">
    <property type="entry name" value="HAD_sf"/>
</dbReference>
<dbReference type="AlphaFoldDB" id="A0A0F9TDP1"/>
<dbReference type="SUPFAM" id="SSF56784">
    <property type="entry name" value="HAD-like"/>
    <property type="match status" value="1"/>
</dbReference>
<proteinExistence type="predicted"/>
<dbReference type="InterPro" id="IPR023198">
    <property type="entry name" value="PGP-like_dom2"/>
</dbReference>
<dbReference type="Gene3D" id="1.10.150.240">
    <property type="entry name" value="Putative phosphatase, domain 2"/>
    <property type="match status" value="1"/>
</dbReference>
<gene>
    <name evidence="1" type="ORF">LCGC14_0404720</name>
</gene>
<dbReference type="Pfam" id="PF00702">
    <property type="entry name" value="Hydrolase"/>
    <property type="match status" value="1"/>
</dbReference>
<dbReference type="SFLD" id="SFLDS00003">
    <property type="entry name" value="Haloacid_Dehalogenase"/>
    <property type="match status" value="1"/>
</dbReference>
<dbReference type="SFLD" id="SFLDG01129">
    <property type="entry name" value="C1.5:_HAD__Beta-PGM__Phosphata"/>
    <property type="match status" value="1"/>
</dbReference>
<dbReference type="PANTHER" id="PTHR43611:SF3">
    <property type="entry name" value="FLAVIN MONONUCLEOTIDE HYDROLASE 1, CHLOROPLATIC"/>
    <property type="match status" value="1"/>
</dbReference>
<evidence type="ECO:0000313" key="1">
    <source>
        <dbReference type="EMBL" id="KKN73037.1"/>
    </source>
</evidence>
<protein>
    <recommendedName>
        <fullName evidence="2">FCP1 homology domain-containing protein</fullName>
    </recommendedName>
</protein>
<dbReference type="PRINTS" id="PR00413">
    <property type="entry name" value="HADHALOGNASE"/>
</dbReference>
<dbReference type="PANTHER" id="PTHR43611">
    <property type="entry name" value="ALPHA-D-GLUCOSE 1-PHOSPHATE PHOSPHATASE"/>
    <property type="match status" value="1"/>
</dbReference>
<dbReference type="NCBIfam" id="TIGR01509">
    <property type="entry name" value="HAD-SF-IA-v3"/>
    <property type="match status" value="1"/>
</dbReference>
<sequence>MTIKALIFDLGGVIVDLDFSKFFKEVIEVSPLHTPQSSLLLEFWRQSEIYHQGKITNEDFYNQACELLQVCALNKEEFFKSFNSVISHINNDVLDLIKSLKKTKKYKLILLSNVNESHWDYFINNFIKEKSEGDFVELFDDLLLSFQLFITKPNQEIYQMAIRRAGCHPDEIVFIDDGLKNIHSAEELGIHSIRYTKLSELRVELKKLGIILEDINLS</sequence>
<organism evidence="1">
    <name type="scientific">marine sediment metagenome</name>
    <dbReference type="NCBI Taxonomy" id="412755"/>
    <lineage>
        <taxon>unclassified sequences</taxon>
        <taxon>metagenomes</taxon>
        <taxon>ecological metagenomes</taxon>
    </lineage>
</organism>
<comment type="caution">
    <text evidence="1">The sequence shown here is derived from an EMBL/GenBank/DDBJ whole genome shotgun (WGS) entry which is preliminary data.</text>
</comment>